<dbReference type="InParanoid" id="A0A1X7V3Y2"/>
<sequence length="247" mass="27538">MSQDRSQEEIYLWLYCHQKSDRTKGATMTAIGISRKKKAKIAAKTVPYWKKLPHEKECDELVAKGAVDRKLIFEEVQVELQEEATADCLCNPEGVLSISGTMSPAVIESANKSVHEARKAQATKSRGPYRKLTPTLRAKIGKYACDNGIAATARFFIHKQEKPLNKSIVRGLKKAYLCDLGKRKMAREELIVSELKPAKCGRPLLGKSIDNKIQQYLTNLRECGSIVNTAITIADAKGIVFKTDKTQ</sequence>
<evidence type="ECO:0000313" key="1">
    <source>
        <dbReference type="EnsemblMetazoa" id="Aqu2.1.34661_001"/>
    </source>
</evidence>
<dbReference type="EnsemblMetazoa" id="Aqu2.1.34661_001">
    <property type="protein sequence ID" value="Aqu2.1.34661_001"/>
    <property type="gene ID" value="Aqu2.1.34661"/>
</dbReference>
<name>A0A1X7V3Y2_AMPQE</name>
<dbReference type="AlphaFoldDB" id="A0A1X7V3Y2"/>
<organism evidence="1">
    <name type="scientific">Amphimedon queenslandica</name>
    <name type="common">Sponge</name>
    <dbReference type="NCBI Taxonomy" id="400682"/>
    <lineage>
        <taxon>Eukaryota</taxon>
        <taxon>Metazoa</taxon>
        <taxon>Porifera</taxon>
        <taxon>Demospongiae</taxon>
        <taxon>Heteroscleromorpha</taxon>
        <taxon>Haplosclerida</taxon>
        <taxon>Niphatidae</taxon>
        <taxon>Amphimedon</taxon>
    </lineage>
</organism>
<reference evidence="1" key="1">
    <citation type="submission" date="2017-05" db="UniProtKB">
        <authorList>
            <consortium name="EnsemblMetazoa"/>
        </authorList>
    </citation>
    <scope>IDENTIFICATION</scope>
</reference>
<protein>
    <submittedName>
        <fullName evidence="1">Uncharacterized protein</fullName>
    </submittedName>
</protein>
<proteinExistence type="predicted"/>
<accession>A0A1X7V3Y2</accession>